<protein>
    <submittedName>
        <fullName evidence="2">DUF4097 domain-containing protein</fullName>
    </submittedName>
</protein>
<feature type="domain" description="DUF4097" evidence="1">
    <location>
        <begin position="19"/>
        <end position="276"/>
    </location>
</feature>
<evidence type="ECO:0000313" key="3">
    <source>
        <dbReference type="Proteomes" id="UP001202244"/>
    </source>
</evidence>
<gene>
    <name evidence="2" type="ORF">MMF93_00845</name>
</gene>
<reference evidence="2 3" key="1">
    <citation type="journal article" date="2023" name="Microbiol. Spectr.">
        <title>Synergy between Genome Mining, Metabolomics, and Bioinformatics Uncovers Antibacterial Chlorinated Carbazole Alkaloids and Their Biosynthetic Gene Cluster from Streptomyces tubbatahanensis sp. nov., a Novel Actinomycete Isolated from Sulu Sea, Philippines.</title>
        <authorList>
            <person name="Tenebro C.P."/>
            <person name="Trono D.J.V.L."/>
            <person name="Balida L.A.P."/>
            <person name="Bayog L.K.A."/>
            <person name="Bruna J.R."/>
            <person name="Sabido E.M."/>
            <person name="Caspe D.P.C."/>
            <person name="de Los Santos E.L.C."/>
            <person name="Saludes J.P."/>
            <person name="Dalisay D.S."/>
        </authorList>
    </citation>
    <scope>NUCLEOTIDE SEQUENCE [LARGE SCALE GENOMIC DNA]</scope>
    <source>
        <strain evidence="2 3">DSD3025</strain>
    </source>
</reference>
<dbReference type="Gene3D" id="2.160.20.120">
    <property type="match status" value="1"/>
</dbReference>
<proteinExistence type="predicted"/>
<accession>A0ABY3XL82</accession>
<dbReference type="Pfam" id="PF13349">
    <property type="entry name" value="DUF4097"/>
    <property type="match status" value="1"/>
</dbReference>
<evidence type="ECO:0000313" key="2">
    <source>
        <dbReference type="EMBL" id="UNS95163.1"/>
    </source>
</evidence>
<dbReference type="EMBL" id="CP093846">
    <property type="protein sequence ID" value="UNS95163.1"/>
    <property type="molecule type" value="Genomic_DNA"/>
</dbReference>
<evidence type="ECO:0000259" key="1">
    <source>
        <dbReference type="Pfam" id="PF13349"/>
    </source>
</evidence>
<dbReference type="InterPro" id="IPR025164">
    <property type="entry name" value="Toastrack_DUF4097"/>
</dbReference>
<dbReference type="Proteomes" id="UP001202244">
    <property type="component" value="Chromosome"/>
</dbReference>
<organism evidence="2 3">
    <name type="scientific">Streptomyces tubbatahanensis</name>
    <dbReference type="NCBI Taxonomy" id="2923272"/>
    <lineage>
        <taxon>Bacteria</taxon>
        <taxon>Bacillati</taxon>
        <taxon>Actinomycetota</taxon>
        <taxon>Actinomycetes</taxon>
        <taxon>Kitasatosporales</taxon>
        <taxon>Streptomycetaceae</taxon>
        <taxon>Streptomyces</taxon>
    </lineage>
</organism>
<keyword evidence="3" id="KW-1185">Reference proteome</keyword>
<sequence>MPAYDTPEPISVTIELPVGDVRIVASDRADTVVTVVPTDAGRDSDVKAAERVRVEHSGGRLLIKAPKQYLPFGDGGSSDVHIEMPAGSQLRGTVGSAALRCEGRLGACRFKSGVGDVELEETGALSLETGSGDISVSRVNGRAEVVLGSGSARLAEIAGPGVVKNSNGDLWVGVARDEVWLTAANGWVSVDRAHGSVQAKAANGSIRLGEVRRGSIGVETGVGELEVGIREGTAARLDLRTRRGTVRNSLTSVDGPTPAEETAEVRARTTLGDIVIRRA</sequence>
<name>A0ABY3XL82_9ACTN</name>
<dbReference type="RefSeq" id="WP_242748570.1">
    <property type="nucleotide sequence ID" value="NZ_CP093846.1"/>
</dbReference>